<comment type="caution">
    <text evidence="1">The sequence shown here is derived from an EMBL/GenBank/DDBJ whole genome shotgun (WGS) entry which is preliminary data.</text>
</comment>
<dbReference type="EMBL" id="MU250563">
    <property type="protein sequence ID" value="KAG7441147.1"/>
    <property type="molecule type" value="Genomic_DNA"/>
</dbReference>
<accession>A0A9P7VIH7</accession>
<keyword evidence="2" id="KW-1185">Reference proteome</keyword>
<dbReference type="RefSeq" id="XP_043034647.1">
    <property type="nucleotide sequence ID" value="XM_043181355.1"/>
</dbReference>
<gene>
    <name evidence="1" type="ORF">BT62DRAFT_552268</name>
</gene>
<protein>
    <submittedName>
        <fullName evidence="1">Uncharacterized protein</fullName>
    </submittedName>
</protein>
<name>A0A9P7VIH7_9AGAR</name>
<dbReference type="AlphaFoldDB" id="A0A9P7VIH7"/>
<proteinExistence type="predicted"/>
<evidence type="ECO:0000313" key="2">
    <source>
        <dbReference type="Proteomes" id="UP000812287"/>
    </source>
</evidence>
<organism evidence="1 2">
    <name type="scientific">Guyanagaster necrorhizus</name>
    <dbReference type="NCBI Taxonomy" id="856835"/>
    <lineage>
        <taxon>Eukaryota</taxon>
        <taxon>Fungi</taxon>
        <taxon>Dikarya</taxon>
        <taxon>Basidiomycota</taxon>
        <taxon>Agaricomycotina</taxon>
        <taxon>Agaricomycetes</taxon>
        <taxon>Agaricomycetidae</taxon>
        <taxon>Agaricales</taxon>
        <taxon>Marasmiineae</taxon>
        <taxon>Physalacriaceae</taxon>
        <taxon>Guyanagaster</taxon>
    </lineage>
</organism>
<dbReference type="Proteomes" id="UP000812287">
    <property type="component" value="Unassembled WGS sequence"/>
</dbReference>
<sequence length="183" mass="20931">MAAKSRELYKEALKEANEPFTFPQGRRSEAVYKARNAFNARLFGLFSRNTWPPHISPSNKALNCQTRRCTEARTKMGWRAEIPDDDQMPRRVGMTWMRVGADPDSIPASHTIAEPGPSLRLYDAYPHPAPTGLPLVLEQRVHSWRGYSPFIVLSVVSPCRPVNRYLDVDRWSQHPSSLTYSYL</sequence>
<reference evidence="1" key="1">
    <citation type="submission" date="2020-11" db="EMBL/GenBank/DDBJ databases">
        <title>Adaptations for nitrogen fixation in a non-lichenized fungal sporocarp promotes dispersal by wood-feeding termites.</title>
        <authorList>
            <consortium name="DOE Joint Genome Institute"/>
            <person name="Koch R.A."/>
            <person name="Yoon G."/>
            <person name="Arayal U."/>
            <person name="Lail K."/>
            <person name="Amirebrahimi M."/>
            <person name="Labutti K."/>
            <person name="Lipzen A."/>
            <person name="Riley R."/>
            <person name="Barry K."/>
            <person name="Henrissat B."/>
            <person name="Grigoriev I.V."/>
            <person name="Herr J.R."/>
            <person name="Aime M.C."/>
        </authorList>
    </citation>
    <scope>NUCLEOTIDE SEQUENCE</scope>
    <source>
        <strain evidence="1">MCA 3950</strain>
    </source>
</reference>
<dbReference type="GeneID" id="66103651"/>
<evidence type="ECO:0000313" key="1">
    <source>
        <dbReference type="EMBL" id="KAG7441147.1"/>
    </source>
</evidence>